<dbReference type="PANTHER" id="PTHR31524:SF2">
    <property type="entry name" value="PROTEIN CBG10426"/>
    <property type="match status" value="1"/>
</dbReference>
<dbReference type="AlphaFoldDB" id="A0ABD2L6I7"/>
<dbReference type="PANTHER" id="PTHR31524">
    <property type="match status" value="1"/>
</dbReference>
<feature type="region of interest" description="Disordered" evidence="1">
    <location>
        <begin position="723"/>
        <end position="749"/>
    </location>
</feature>
<dbReference type="Proteomes" id="UP001620626">
    <property type="component" value="Unassembled WGS sequence"/>
</dbReference>
<feature type="compositionally biased region" description="Basic and acidic residues" evidence="1">
    <location>
        <begin position="740"/>
        <end position="749"/>
    </location>
</feature>
<proteinExistence type="predicted"/>
<evidence type="ECO:0000313" key="3">
    <source>
        <dbReference type="Proteomes" id="UP001620626"/>
    </source>
</evidence>
<keyword evidence="3" id="KW-1185">Reference proteome</keyword>
<protein>
    <submittedName>
        <fullName evidence="2">Uncharacterized protein</fullName>
    </submittedName>
</protein>
<name>A0ABD2L6I7_9BILA</name>
<feature type="compositionally biased region" description="Polar residues" evidence="1">
    <location>
        <begin position="730"/>
        <end position="739"/>
    </location>
</feature>
<feature type="region of interest" description="Disordered" evidence="1">
    <location>
        <begin position="1"/>
        <end position="20"/>
    </location>
</feature>
<sequence>MRLEEMNMKGTAPPGFQESIEKRGQIAPTMPTTKSSMSIDHVRDWYRKALGRASTTGQPSVTVTTARPILSSTTMTTTERVQSTTTTPRVTKNTKGASIRTTTEEINREVLLRQSESTTPRRRWTVRAQATTERPLQPVVTSTTQTRTSQSSTLATKSIKELSSLLVRTQWIVFVENSDADKSPFCKPPPGLTSQWKKLRVSLYIPYRRPQTVSSAFRCAIKRTKEYFYTNLLGDQFVRTEREFLPVQRRICVAMIEQHKCPYEEKPMKPIEGGGWSSNNPMNAEFPGRISSFVSGEKEVVTMNCFVEKATLFYRPHNFKIISPLYSHLEDCNYLTGSCNMADNTTLVWKSDCKESCQPCDYHFVESIEGEFTGSTEWAGGTWISKSREQALTFNKEAKLETACNGKAIRMPDQSFGILEQEYLSILTAGQLATSRSIAQLFSKECRRSSRGANPTLQARRLLRRKDVMARWLNEDTMQIFSCAEFSMQNVEYQAVNNCYRYIPLSQNNWIKIDTRSATVQKIDPSSISEIQEASEDPSLLEITPLVFHRWTIDNDTGEGLFAHLDEWLRLDQWKSRETEHKNERATNLGALPSGLIGLTEEWFMEKLRLLLSYWTTACCIYVTFLFVRDVLIPLTWVYLTGPIVATARNLLMGYEVSRRPRATTGTRRTAQIEQEMIELAPNPMPQELCANEPATSQQEPVPTPLAMQLKRQLVAYRSRRQRSCGASVATEQQPQLSVERTERGEMDE</sequence>
<evidence type="ECO:0000313" key="2">
    <source>
        <dbReference type="EMBL" id="KAL3110858.1"/>
    </source>
</evidence>
<organism evidence="2 3">
    <name type="scientific">Heterodera trifolii</name>
    <dbReference type="NCBI Taxonomy" id="157864"/>
    <lineage>
        <taxon>Eukaryota</taxon>
        <taxon>Metazoa</taxon>
        <taxon>Ecdysozoa</taxon>
        <taxon>Nematoda</taxon>
        <taxon>Chromadorea</taxon>
        <taxon>Rhabditida</taxon>
        <taxon>Tylenchina</taxon>
        <taxon>Tylenchomorpha</taxon>
        <taxon>Tylenchoidea</taxon>
        <taxon>Heteroderidae</taxon>
        <taxon>Heteroderinae</taxon>
        <taxon>Heterodera</taxon>
    </lineage>
</organism>
<gene>
    <name evidence="2" type="ORF">niasHT_014795</name>
</gene>
<dbReference type="EMBL" id="JBICBT010000528">
    <property type="protein sequence ID" value="KAL3110858.1"/>
    <property type="molecule type" value="Genomic_DNA"/>
</dbReference>
<reference evidence="2 3" key="1">
    <citation type="submission" date="2024-10" db="EMBL/GenBank/DDBJ databases">
        <authorList>
            <person name="Kim D."/>
        </authorList>
    </citation>
    <scope>NUCLEOTIDE SEQUENCE [LARGE SCALE GENOMIC DNA]</scope>
    <source>
        <strain evidence="2">BH-2024</strain>
    </source>
</reference>
<accession>A0ABD2L6I7</accession>
<feature type="region of interest" description="Disordered" evidence="1">
    <location>
        <begin position="74"/>
        <end position="97"/>
    </location>
</feature>
<comment type="caution">
    <text evidence="2">The sequence shown here is derived from an EMBL/GenBank/DDBJ whole genome shotgun (WGS) entry which is preliminary data.</text>
</comment>
<evidence type="ECO:0000256" key="1">
    <source>
        <dbReference type="SAM" id="MobiDB-lite"/>
    </source>
</evidence>
<feature type="compositionally biased region" description="Low complexity" evidence="1">
    <location>
        <begin position="74"/>
        <end position="94"/>
    </location>
</feature>